<dbReference type="InterPro" id="IPR036409">
    <property type="entry name" value="Aldolase_II/adducin_N_sf"/>
</dbReference>
<dbReference type="Gene3D" id="3.40.225.10">
    <property type="entry name" value="Class II aldolase/adducin N-terminal domain"/>
    <property type="match status" value="1"/>
</dbReference>
<name>A0A644VQ15_9ZZZZ</name>
<gene>
    <name evidence="2" type="ORF">SDC9_39620</name>
</gene>
<dbReference type="AlphaFoldDB" id="A0A644VQ15"/>
<dbReference type="EMBL" id="VSSQ01000393">
    <property type="protein sequence ID" value="MPL93489.1"/>
    <property type="molecule type" value="Genomic_DNA"/>
</dbReference>
<evidence type="ECO:0000259" key="1">
    <source>
        <dbReference type="Pfam" id="PF10120"/>
    </source>
</evidence>
<proteinExistence type="predicted"/>
<dbReference type="InterPro" id="IPR019293">
    <property type="entry name" value="ThiN"/>
</dbReference>
<accession>A0A644VQ15</accession>
<dbReference type="Pfam" id="PF10120">
    <property type="entry name" value="ThiN"/>
    <property type="match status" value="1"/>
</dbReference>
<dbReference type="SUPFAM" id="SSF53639">
    <property type="entry name" value="AraD/HMP-PK domain-like"/>
    <property type="match status" value="1"/>
</dbReference>
<protein>
    <recommendedName>
        <fullName evidence="1">Thiamine-phosphate synthase ThiN domain-containing protein</fullName>
    </recommendedName>
</protein>
<sequence>MSAAAQSSVLRDLQKAHGKLLDVSRYIIPRDDLAIACATVNAVDYKGVAIARGSSIGFGVDEPIVRTLLTVRRFDPEIRSAACIRYEDDILQTTIETLRDVETYDPEKYPAGISTMDWGIASVCRKGVPLAIACPESARGPGRIYVLGTTPDEVANRILIISQRLTYIDI</sequence>
<evidence type="ECO:0000313" key="2">
    <source>
        <dbReference type="EMBL" id="MPL93489.1"/>
    </source>
</evidence>
<comment type="caution">
    <text evidence="2">The sequence shown here is derived from an EMBL/GenBank/DDBJ whole genome shotgun (WGS) entry which is preliminary data.</text>
</comment>
<feature type="domain" description="Thiamine-phosphate synthase ThiN" evidence="1">
    <location>
        <begin position="51"/>
        <end position="158"/>
    </location>
</feature>
<organism evidence="2">
    <name type="scientific">bioreactor metagenome</name>
    <dbReference type="NCBI Taxonomy" id="1076179"/>
    <lineage>
        <taxon>unclassified sequences</taxon>
        <taxon>metagenomes</taxon>
        <taxon>ecological metagenomes</taxon>
    </lineage>
</organism>
<reference evidence="2" key="1">
    <citation type="submission" date="2019-08" db="EMBL/GenBank/DDBJ databases">
        <authorList>
            <person name="Kucharzyk K."/>
            <person name="Murdoch R.W."/>
            <person name="Higgins S."/>
            <person name="Loffler F."/>
        </authorList>
    </citation>
    <scope>NUCLEOTIDE SEQUENCE</scope>
</reference>